<reference evidence="4" key="1">
    <citation type="journal article" date="2019" name="Int. J. Syst. Evol. Microbiol.">
        <title>The Global Catalogue of Microorganisms (GCM) 10K type strain sequencing project: providing services to taxonomists for standard genome sequencing and annotation.</title>
        <authorList>
            <consortium name="The Broad Institute Genomics Platform"/>
            <consortium name="The Broad Institute Genome Sequencing Center for Infectious Disease"/>
            <person name="Wu L."/>
            <person name="Ma J."/>
        </authorList>
    </citation>
    <scope>NUCLEOTIDE SEQUENCE [LARGE SCALE GENOMIC DNA]</scope>
    <source>
        <strain evidence="4">KCTC 42211</strain>
    </source>
</reference>
<dbReference type="RefSeq" id="WP_386712027.1">
    <property type="nucleotide sequence ID" value="NZ_JBHRYF010000012.1"/>
</dbReference>
<evidence type="ECO:0000256" key="1">
    <source>
        <dbReference type="ARBA" id="ARBA00023186"/>
    </source>
</evidence>
<keyword evidence="4" id="KW-1185">Reference proteome</keyword>
<protein>
    <submittedName>
        <fullName evidence="3">J domain-containing protein</fullName>
    </submittedName>
</protein>
<dbReference type="PROSITE" id="PS50076">
    <property type="entry name" value="DNAJ_2"/>
    <property type="match status" value="1"/>
</dbReference>
<evidence type="ECO:0000313" key="3">
    <source>
        <dbReference type="EMBL" id="MFC3661144.1"/>
    </source>
</evidence>
<proteinExistence type="predicted"/>
<name>A0ABV7UZ78_9GAMM</name>
<evidence type="ECO:0000259" key="2">
    <source>
        <dbReference type="PROSITE" id="PS50076"/>
    </source>
</evidence>
<organism evidence="3 4">
    <name type="scientific">Luteimonas notoginsengisoli</name>
    <dbReference type="NCBI Taxonomy" id="1578200"/>
    <lineage>
        <taxon>Bacteria</taxon>
        <taxon>Pseudomonadati</taxon>
        <taxon>Pseudomonadota</taxon>
        <taxon>Gammaproteobacteria</taxon>
        <taxon>Lysobacterales</taxon>
        <taxon>Lysobacteraceae</taxon>
        <taxon>Luteimonas</taxon>
    </lineage>
</organism>
<dbReference type="SMART" id="SM00271">
    <property type="entry name" value="DnaJ"/>
    <property type="match status" value="1"/>
</dbReference>
<keyword evidence="1" id="KW-0143">Chaperone</keyword>
<accession>A0ABV7UZ78</accession>
<dbReference type="Gene3D" id="1.10.287.110">
    <property type="entry name" value="DnaJ domain"/>
    <property type="match status" value="1"/>
</dbReference>
<dbReference type="Proteomes" id="UP001595724">
    <property type="component" value="Unassembled WGS sequence"/>
</dbReference>
<dbReference type="InterPro" id="IPR036869">
    <property type="entry name" value="J_dom_sf"/>
</dbReference>
<feature type="domain" description="J" evidence="2">
    <location>
        <begin position="9"/>
        <end position="71"/>
    </location>
</feature>
<gene>
    <name evidence="3" type="ORF">ACFOM9_13835</name>
</gene>
<dbReference type="EMBL" id="JBHRYF010000012">
    <property type="protein sequence ID" value="MFC3661144.1"/>
    <property type="molecule type" value="Genomic_DNA"/>
</dbReference>
<dbReference type="InterPro" id="IPR001623">
    <property type="entry name" value="DnaJ_domain"/>
</dbReference>
<dbReference type="CDD" id="cd06257">
    <property type="entry name" value="DnaJ"/>
    <property type="match status" value="1"/>
</dbReference>
<dbReference type="SUPFAM" id="SSF46565">
    <property type="entry name" value="Chaperone J-domain"/>
    <property type="match status" value="1"/>
</dbReference>
<comment type="caution">
    <text evidence="3">The sequence shown here is derived from an EMBL/GenBank/DDBJ whole genome shotgun (WGS) entry which is preliminary data.</text>
</comment>
<evidence type="ECO:0000313" key="4">
    <source>
        <dbReference type="Proteomes" id="UP001595724"/>
    </source>
</evidence>
<sequence>MQDDIDFAALYGELGLSADCPMASLKQAYRRRVRELHPDLPGASGSVEQLQRLNRLYTAALDFQRRYGRLPGALPRAAASTPPVHAAAFEAVARPQPPSEVSAPRPWLRYLLLSGLAGAILLWLAPGHQAEPEMQTAASVHPAGAHVLGVSIFKLGSDRALVRQLQGAPFNDDDDAHWSYGPSWIEFRCGRVSDWYSSPLHPLRVRKPEPDAADLVAAQSGEARC</sequence>